<accession>A0A4Z2EE67</accession>
<dbReference type="AlphaFoldDB" id="A0A4Z2EE67"/>
<dbReference type="EMBL" id="SRLO01008790">
    <property type="protein sequence ID" value="TNN27149.1"/>
    <property type="molecule type" value="Genomic_DNA"/>
</dbReference>
<feature type="compositionally biased region" description="Basic and acidic residues" evidence="1">
    <location>
        <begin position="86"/>
        <end position="97"/>
    </location>
</feature>
<gene>
    <name evidence="2" type="ORF">EYF80_062706</name>
</gene>
<protein>
    <submittedName>
        <fullName evidence="2">Uncharacterized protein</fullName>
    </submittedName>
</protein>
<proteinExistence type="predicted"/>
<organism evidence="2 3">
    <name type="scientific">Liparis tanakae</name>
    <name type="common">Tanaka's snailfish</name>
    <dbReference type="NCBI Taxonomy" id="230148"/>
    <lineage>
        <taxon>Eukaryota</taxon>
        <taxon>Metazoa</taxon>
        <taxon>Chordata</taxon>
        <taxon>Craniata</taxon>
        <taxon>Vertebrata</taxon>
        <taxon>Euteleostomi</taxon>
        <taxon>Actinopterygii</taxon>
        <taxon>Neopterygii</taxon>
        <taxon>Teleostei</taxon>
        <taxon>Neoteleostei</taxon>
        <taxon>Acanthomorphata</taxon>
        <taxon>Eupercaria</taxon>
        <taxon>Perciformes</taxon>
        <taxon>Cottioidei</taxon>
        <taxon>Cottales</taxon>
        <taxon>Liparidae</taxon>
        <taxon>Liparis</taxon>
    </lineage>
</organism>
<evidence type="ECO:0000313" key="2">
    <source>
        <dbReference type="EMBL" id="TNN27149.1"/>
    </source>
</evidence>
<comment type="caution">
    <text evidence="2">The sequence shown here is derived from an EMBL/GenBank/DDBJ whole genome shotgun (WGS) entry which is preliminary data.</text>
</comment>
<keyword evidence="3" id="KW-1185">Reference proteome</keyword>
<reference evidence="2 3" key="1">
    <citation type="submission" date="2019-03" db="EMBL/GenBank/DDBJ databases">
        <title>First draft genome of Liparis tanakae, snailfish: a comprehensive survey of snailfish specific genes.</title>
        <authorList>
            <person name="Kim W."/>
            <person name="Song I."/>
            <person name="Jeong J.-H."/>
            <person name="Kim D."/>
            <person name="Kim S."/>
            <person name="Ryu S."/>
            <person name="Song J.Y."/>
            <person name="Lee S.K."/>
        </authorList>
    </citation>
    <scope>NUCLEOTIDE SEQUENCE [LARGE SCALE GENOMIC DNA]</scope>
    <source>
        <tissue evidence="2">Muscle</tissue>
    </source>
</reference>
<sequence length="116" mass="12814">MRWHGKSFFASRLDLRGHAVVVVVAVTVVVEEAVVVVQSGSWVTRVGGDEFKWTHIRERRVSPEPLRLCSPRDAPEASAGRRLRPPRRDSGLERRGGDGAAFSPPGAQSDFLMHSI</sequence>
<name>A0A4Z2EE67_9TELE</name>
<evidence type="ECO:0000256" key="1">
    <source>
        <dbReference type="SAM" id="MobiDB-lite"/>
    </source>
</evidence>
<evidence type="ECO:0000313" key="3">
    <source>
        <dbReference type="Proteomes" id="UP000314294"/>
    </source>
</evidence>
<feature type="region of interest" description="Disordered" evidence="1">
    <location>
        <begin position="64"/>
        <end position="110"/>
    </location>
</feature>
<dbReference type="Proteomes" id="UP000314294">
    <property type="component" value="Unassembled WGS sequence"/>
</dbReference>